<dbReference type="EMBL" id="LBRE01000046">
    <property type="protein sequence ID" value="KKP90243.1"/>
    <property type="molecule type" value="Genomic_DNA"/>
</dbReference>
<proteinExistence type="predicted"/>
<organism evidence="1 2">
    <name type="scientific">candidate division WS6 bacterium GW2011_GWC1_36_11</name>
    <dbReference type="NCBI Taxonomy" id="1619090"/>
    <lineage>
        <taxon>Bacteria</taxon>
        <taxon>Candidatus Dojkabacteria</taxon>
    </lineage>
</organism>
<dbReference type="AlphaFoldDB" id="A0A0G0DA40"/>
<protein>
    <submittedName>
        <fullName evidence="1">ATPase</fullName>
    </submittedName>
</protein>
<name>A0A0G0DA40_9BACT</name>
<accession>A0A0G0DA40</accession>
<sequence>IHFVLKENISPDDFKSLGKLTECSGNEGTLVVSRERVSDVSKELLNMFEVVDLDISEPNLETVIKGIFEGGYKI</sequence>
<evidence type="ECO:0000313" key="2">
    <source>
        <dbReference type="Proteomes" id="UP000034140"/>
    </source>
</evidence>
<comment type="caution">
    <text evidence="1">The sequence shown here is derived from an EMBL/GenBank/DDBJ whole genome shotgun (WGS) entry which is preliminary data.</text>
</comment>
<gene>
    <name evidence="1" type="ORF">UR96_C0046G0009</name>
</gene>
<feature type="non-terminal residue" evidence="1">
    <location>
        <position position="1"/>
    </location>
</feature>
<dbReference type="Proteomes" id="UP000034140">
    <property type="component" value="Unassembled WGS sequence"/>
</dbReference>
<reference evidence="1 2" key="1">
    <citation type="journal article" date="2015" name="Nature">
        <title>rRNA introns, odd ribosomes, and small enigmatic genomes across a large radiation of phyla.</title>
        <authorList>
            <person name="Brown C.T."/>
            <person name="Hug L.A."/>
            <person name="Thomas B.C."/>
            <person name="Sharon I."/>
            <person name="Castelle C.J."/>
            <person name="Singh A."/>
            <person name="Wilkins M.J."/>
            <person name="Williams K.H."/>
            <person name="Banfield J.F."/>
        </authorList>
    </citation>
    <scope>NUCLEOTIDE SEQUENCE [LARGE SCALE GENOMIC DNA]</scope>
</reference>
<evidence type="ECO:0000313" key="1">
    <source>
        <dbReference type="EMBL" id="KKP90243.1"/>
    </source>
</evidence>